<evidence type="ECO:0000313" key="2">
    <source>
        <dbReference type="EMBL" id="ABK23119.1"/>
    </source>
</evidence>
<protein>
    <submittedName>
        <fullName evidence="2">Uncharacterized protein</fullName>
    </submittedName>
</protein>
<sequence length="42" mass="4844">MHPGGHPPPGGPPPPPPPRPRRPWRALLLDFPLHMDIYIWYI</sequence>
<feature type="compositionally biased region" description="Pro residues" evidence="1">
    <location>
        <begin position="1"/>
        <end position="18"/>
    </location>
</feature>
<reference evidence="2" key="1">
    <citation type="journal article" date="2008" name="BMC Genomics">
        <title>A conifer genomics resource of 200,000 spruce (Picea spp.) ESTs and 6,464 high-quality, sequence-finished full-length cDNAs for Sitka spruce (Picea sitchensis).</title>
        <authorList>
            <person name="Ralph S.G."/>
            <person name="Chun H.J."/>
            <person name="Kolosova N."/>
            <person name="Cooper D."/>
            <person name="Oddy C."/>
            <person name="Ritland C.E."/>
            <person name="Kirkpatrick R."/>
            <person name="Moore R."/>
            <person name="Barber S."/>
            <person name="Holt R.A."/>
            <person name="Jones S.J."/>
            <person name="Marra M.A."/>
            <person name="Douglas C.J."/>
            <person name="Ritland K."/>
            <person name="Bohlmann J."/>
        </authorList>
    </citation>
    <scope>NUCLEOTIDE SEQUENCE</scope>
    <source>
        <tissue evidence="2">Green portion of the leader tissue</tissue>
    </source>
</reference>
<feature type="region of interest" description="Disordered" evidence="1">
    <location>
        <begin position="1"/>
        <end position="21"/>
    </location>
</feature>
<evidence type="ECO:0000256" key="1">
    <source>
        <dbReference type="SAM" id="MobiDB-lite"/>
    </source>
</evidence>
<dbReference type="EMBL" id="EF083784">
    <property type="protein sequence ID" value="ABK23119.1"/>
    <property type="molecule type" value="mRNA"/>
</dbReference>
<name>A9NR58_PICSI</name>
<organism evidence="2">
    <name type="scientific">Picea sitchensis</name>
    <name type="common">Sitka spruce</name>
    <name type="synonym">Pinus sitchensis</name>
    <dbReference type="NCBI Taxonomy" id="3332"/>
    <lineage>
        <taxon>Eukaryota</taxon>
        <taxon>Viridiplantae</taxon>
        <taxon>Streptophyta</taxon>
        <taxon>Embryophyta</taxon>
        <taxon>Tracheophyta</taxon>
        <taxon>Spermatophyta</taxon>
        <taxon>Pinopsida</taxon>
        <taxon>Pinidae</taxon>
        <taxon>Conifers I</taxon>
        <taxon>Pinales</taxon>
        <taxon>Pinaceae</taxon>
        <taxon>Picea</taxon>
    </lineage>
</organism>
<proteinExistence type="evidence at transcript level"/>
<dbReference type="AlphaFoldDB" id="A9NR58"/>
<accession>A9NR58</accession>